<dbReference type="PIRSF" id="PIRSF016578">
    <property type="entry name" value="HsaA"/>
    <property type="match status" value="1"/>
</dbReference>
<dbReference type="InterPro" id="IPR036250">
    <property type="entry name" value="AcylCo_DH-like_C"/>
</dbReference>
<protein>
    <submittedName>
        <fullName evidence="12">Butyryl-CoA dehydrogenase</fullName>
        <ecNumber evidence="12">1.3.8.1</ecNumber>
    </submittedName>
</protein>
<dbReference type="InterPro" id="IPR037069">
    <property type="entry name" value="AcylCoA_DH/ox_N_sf"/>
</dbReference>
<evidence type="ECO:0000256" key="6">
    <source>
        <dbReference type="ARBA" id="ARBA00022827"/>
    </source>
</evidence>
<dbReference type="InterPro" id="IPR009075">
    <property type="entry name" value="AcylCo_DH/oxidase_C"/>
</dbReference>
<dbReference type="PANTHER" id="PTHR43831">
    <property type="entry name" value="ISOBUTYRYL-COA DEHYDROGENASE"/>
    <property type="match status" value="1"/>
</dbReference>
<dbReference type="EMBL" id="FUKM01000044">
    <property type="protein sequence ID" value="SJN13327.1"/>
    <property type="molecule type" value="Genomic_DNA"/>
</dbReference>
<keyword evidence="4" id="KW-0101">Branched-chain amino acid catabolism</keyword>
<keyword evidence="7 8" id="KW-0560">Oxidoreductase</keyword>
<organism evidence="12 13">
    <name type="scientific">Halomonas citrativorans</name>
    <dbReference type="NCBI Taxonomy" id="2742612"/>
    <lineage>
        <taxon>Bacteria</taxon>
        <taxon>Pseudomonadati</taxon>
        <taxon>Pseudomonadota</taxon>
        <taxon>Gammaproteobacteria</taxon>
        <taxon>Oceanospirillales</taxon>
        <taxon>Halomonadaceae</taxon>
        <taxon>Halomonas</taxon>
    </lineage>
</organism>
<comment type="pathway">
    <text evidence="2">Amino-acid degradation; L-valine degradation.</text>
</comment>
<reference evidence="12 13" key="1">
    <citation type="submission" date="2017-02" db="EMBL/GenBank/DDBJ databases">
        <authorList>
            <person name="Dridi B."/>
        </authorList>
    </citation>
    <scope>NUCLEOTIDE SEQUENCE [LARGE SCALE GENOMIC DNA]</scope>
    <source>
        <strain evidence="12 13">JB380</strain>
    </source>
</reference>
<dbReference type="Proteomes" id="UP000196331">
    <property type="component" value="Unassembled WGS sequence"/>
</dbReference>
<sequence length="418" mass="45705">MTYTLTYQFDQPMLAPLSNAWRRGVAKAFQRSTAMDFELSEDQTAFAELARAFSQKELEPHAAQWDAEAFFPVDVIRKAGELGFCSLYAPESIGGLGLSRLDASIIFEQLSMGCTSTTAYLTIHNMVTWMLADFGQPEAVEQWAAKLATGELLGSYCLTEPNAGSDAASLKTTAKREGDAYVLTGSKIFISGAGSTDFLVVMARTGSEGAGGVSAFAVDAKAEGISYGRKEDKMGWNSQPTRMITFEDVRVPANHLLGNEGDGFKIAMKGLDGGRINIATCSIGTAQQALNKARDYLLERQQFGKRLADFQALQFRLADMVTELVAARQLVRMAAAKLDADHADATTYCAMAKRFATDVGFKVCDEALQLYGGNGYIKEYPMERYVRDTRVHRILEGTNEIMRLIISRRVLAEGAAEL</sequence>
<dbReference type="InterPro" id="IPR052547">
    <property type="entry name" value="Mito_Isobutyryl-CoADH"/>
</dbReference>
<evidence type="ECO:0000259" key="10">
    <source>
        <dbReference type="Pfam" id="PF02770"/>
    </source>
</evidence>
<dbReference type="GO" id="GO:0009083">
    <property type="term" value="P:branched-chain amino acid catabolic process"/>
    <property type="evidence" value="ECO:0007669"/>
    <property type="project" value="UniProtKB-KW"/>
</dbReference>
<dbReference type="AlphaFoldDB" id="A0A1R4I0F8"/>
<evidence type="ECO:0000256" key="3">
    <source>
        <dbReference type="ARBA" id="ARBA00009347"/>
    </source>
</evidence>
<dbReference type="Pfam" id="PF00441">
    <property type="entry name" value="Acyl-CoA_dh_1"/>
    <property type="match status" value="1"/>
</dbReference>
<feature type="domain" description="Acyl-CoA dehydrogenase/oxidase C-terminal" evidence="9">
    <location>
        <begin position="261"/>
        <end position="411"/>
    </location>
</feature>
<dbReference type="Gene3D" id="1.10.540.10">
    <property type="entry name" value="Acyl-CoA dehydrogenase/oxidase, N-terminal domain"/>
    <property type="match status" value="1"/>
</dbReference>
<dbReference type="GO" id="GO:0016937">
    <property type="term" value="F:short-chain fatty acyl-CoA dehydrogenase activity"/>
    <property type="evidence" value="ECO:0007669"/>
    <property type="project" value="UniProtKB-EC"/>
</dbReference>
<evidence type="ECO:0000256" key="1">
    <source>
        <dbReference type="ARBA" id="ARBA00001974"/>
    </source>
</evidence>
<comment type="cofactor">
    <cofactor evidence="1 8">
        <name>FAD</name>
        <dbReference type="ChEBI" id="CHEBI:57692"/>
    </cofactor>
</comment>
<evidence type="ECO:0000259" key="11">
    <source>
        <dbReference type="Pfam" id="PF02771"/>
    </source>
</evidence>
<proteinExistence type="inferred from homology"/>
<dbReference type="InterPro" id="IPR006091">
    <property type="entry name" value="Acyl-CoA_Oxase/DH_mid-dom"/>
</dbReference>
<evidence type="ECO:0000256" key="5">
    <source>
        <dbReference type="ARBA" id="ARBA00022630"/>
    </source>
</evidence>
<dbReference type="FunFam" id="2.40.110.10:FF:000001">
    <property type="entry name" value="Acyl-CoA dehydrogenase, mitochondrial"/>
    <property type="match status" value="1"/>
</dbReference>
<keyword evidence="5 8" id="KW-0285">Flavoprotein</keyword>
<dbReference type="PROSITE" id="PS00073">
    <property type="entry name" value="ACYL_COA_DH_2"/>
    <property type="match status" value="1"/>
</dbReference>
<comment type="similarity">
    <text evidence="3 8">Belongs to the acyl-CoA dehydrogenase family.</text>
</comment>
<dbReference type="InterPro" id="IPR013786">
    <property type="entry name" value="AcylCoA_DH/ox_N"/>
</dbReference>
<evidence type="ECO:0000256" key="7">
    <source>
        <dbReference type="ARBA" id="ARBA00023002"/>
    </source>
</evidence>
<evidence type="ECO:0000256" key="2">
    <source>
        <dbReference type="ARBA" id="ARBA00005109"/>
    </source>
</evidence>
<evidence type="ECO:0000313" key="12">
    <source>
        <dbReference type="EMBL" id="SJN13327.1"/>
    </source>
</evidence>
<gene>
    <name evidence="12" type="ORF">CZ787_09950</name>
</gene>
<dbReference type="PANTHER" id="PTHR43831:SF1">
    <property type="entry name" value="ISOBUTYRYL-COA DEHYDROGENASE, MITOCHONDRIAL"/>
    <property type="match status" value="1"/>
</dbReference>
<keyword evidence="6 8" id="KW-0274">FAD</keyword>
<feature type="domain" description="Acyl-CoA oxidase/dehydrogenase middle" evidence="10">
    <location>
        <begin position="156"/>
        <end position="249"/>
    </location>
</feature>
<dbReference type="SUPFAM" id="SSF47203">
    <property type="entry name" value="Acyl-CoA dehydrogenase C-terminal domain-like"/>
    <property type="match status" value="1"/>
</dbReference>
<dbReference type="Pfam" id="PF02770">
    <property type="entry name" value="Acyl-CoA_dh_M"/>
    <property type="match status" value="1"/>
</dbReference>
<name>A0A1R4I0F8_9GAMM</name>
<dbReference type="InterPro" id="IPR009100">
    <property type="entry name" value="AcylCoA_DH/oxidase_NM_dom_sf"/>
</dbReference>
<dbReference type="Pfam" id="PF02771">
    <property type="entry name" value="Acyl-CoA_dh_N"/>
    <property type="match status" value="1"/>
</dbReference>
<dbReference type="FunFam" id="1.20.140.10:FF:000001">
    <property type="entry name" value="Acyl-CoA dehydrogenase"/>
    <property type="match status" value="1"/>
</dbReference>
<dbReference type="InterPro" id="IPR006089">
    <property type="entry name" value="Acyl-CoA_DH_CS"/>
</dbReference>
<dbReference type="Gene3D" id="2.40.110.10">
    <property type="entry name" value="Butyryl-CoA Dehydrogenase, subunit A, domain 2"/>
    <property type="match status" value="1"/>
</dbReference>
<comment type="caution">
    <text evidence="12">The sequence shown here is derived from an EMBL/GenBank/DDBJ whole genome shotgun (WGS) entry which is preliminary data.</text>
</comment>
<evidence type="ECO:0000256" key="8">
    <source>
        <dbReference type="RuleBase" id="RU362125"/>
    </source>
</evidence>
<dbReference type="GO" id="GO:0050660">
    <property type="term" value="F:flavin adenine dinucleotide binding"/>
    <property type="evidence" value="ECO:0007669"/>
    <property type="project" value="InterPro"/>
</dbReference>
<evidence type="ECO:0000256" key="4">
    <source>
        <dbReference type="ARBA" id="ARBA00022456"/>
    </source>
</evidence>
<dbReference type="PROSITE" id="PS00072">
    <property type="entry name" value="ACYL_COA_DH_1"/>
    <property type="match status" value="1"/>
</dbReference>
<dbReference type="Gene3D" id="1.20.140.10">
    <property type="entry name" value="Butyryl-CoA Dehydrogenase, subunit A, domain 3"/>
    <property type="match status" value="1"/>
</dbReference>
<dbReference type="InterPro" id="IPR046373">
    <property type="entry name" value="Acyl-CoA_Oxase/DH_mid-dom_sf"/>
</dbReference>
<evidence type="ECO:0000313" key="13">
    <source>
        <dbReference type="Proteomes" id="UP000196331"/>
    </source>
</evidence>
<evidence type="ECO:0000259" key="9">
    <source>
        <dbReference type="Pfam" id="PF00441"/>
    </source>
</evidence>
<dbReference type="EC" id="1.3.8.1" evidence="12"/>
<accession>A0A1R4I0F8</accession>
<dbReference type="SUPFAM" id="SSF56645">
    <property type="entry name" value="Acyl-CoA dehydrogenase NM domain-like"/>
    <property type="match status" value="1"/>
</dbReference>
<feature type="domain" description="Acyl-CoA dehydrogenase/oxidase N-terminal" evidence="11">
    <location>
        <begin position="40"/>
        <end position="151"/>
    </location>
</feature>